<evidence type="ECO:0000259" key="2">
    <source>
        <dbReference type="SMART" id="SM00198"/>
    </source>
</evidence>
<name>A0ABM1VYT9_APLCA</name>
<dbReference type="SUPFAM" id="SSF55797">
    <property type="entry name" value="PR-1-like"/>
    <property type="match status" value="1"/>
</dbReference>
<dbReference type="InterPro" id="IPR014044">
    <property type="entry name" value="CAP_dom"/>
</dbReference>
<dbReference type="CDD" id="cd05380">
    <property type="entry name" value="CAP_euk"/>
    <property type="match status" value="1"/>
</dbReference>
<feature type="domain" description="SCP" evidence="2">
    <location>
        <begin position="41"/>
        <end position="192"/>
    </location>
</feature>
<dbReference type="PANTHER" id="PTHR10334">
    <property type="entry name" value="CYSTEINE-RICH SECRETORY PROTEIN-RELATED"/>
    <property type="match status" value="1"/>
</dbReference>
<feature type="chain" id="PRO_5045783086" evidence="1">
    <location>
        <begin position="24"/>
        <end position="230"/>
    </location>
</feature>
<gene>
    <name evidence="4" type="primary">LOC101860435</name>
</gene>
<dbReference type="GeneID" id="101860435"/>
<proteinExistence type="predicted"/>
<protein>
    <submittedName>
        <fullName evidence="4">Pathogenesis-related protein PRB1-3-like</fullName>
    </submittedName>
</protein>
<dbReference type="InterPro" id="IPR035940">
    <property type="entry name" value="CAP_sf"/>
</dbReference>
<evidence type="ECO:0000256" key="1">
    <source>
        <dbReference type="SAM" id="SignalP"/>
    </source>
</evidence>
<evidence type="ECO:0000313" key="3">
    <source>
        <dbReference type="Proteomes" id="UP000694888"/>
    </source>
</evidence>
<dbReference type="Gene3D" id="3.40.33.10">
    <property type="entry name" value="CAP"/>
    <property type="match status" value="1"/>
</dbReference>
<feature type="signal peptide" evidence="1">
    <location>
        <begin position="1"/>
        <end position="23"/>
    </location>
</feature>
<accession>A0ABM1VYT9</accession>
<keyword evidence="3" id="KW-1185">Reference proteome</keyword>
<evidence type="ECO:0000313" key="4">
    <source>
        <dbReference type="RefSeq" id="XP_035827582.1"/>
    </source>
</evidence>
<dbReference type="PRINTS" id="PR00837">
    <property type="entry name" value="V5TPXLIKE"/>
</dbReference>
<reference evidence="4" key="1">
    <citation type="submission" date="2025-08" db="UniProtKB">
        <authorList>
            <consortium name="RefSeq"/>
        </authorList>
    </citation>
    <scope>IDENTIFICATION</scope>
</reference>
<dbReference type="RefSeq" id="XP_035827582.1">
    <property type="nucleotide sequence ID" value="XM_035971689.1"/>
</dbReference>
<organism evidence="3 4">
    <name type="scientific">Aplysia californica</name>
    <name type="common">California sea hare</name>
    <dbReference type="NCBI Taxonomy" id="6500"/>
    <lineage>
        <taxon>Eukaryota</taxon>
        <taxon>Metazoa</taxon>
        <taxon>Spiralia</taxon>
        <taxon>Lophotrochozoa</taxon>
        <taxon>Mollusca</taxon>
        <taxon>Gastropoda</taxon>
        <taxon>Heterobranchia</taxon>
        <taxon>Euthyneura</taxon>
        <taxon>Tectipleura</taxon>
        <taxon>Aplysiida</taxon>
        <taxon>Aplysioidea</taxon>
        <taxon>Aplysiidae</taxon>
        <taxon>Aplysia</taxon>
    </lineage>
</organism>
<dbReference type="SMART" id="SM00198">
    <property type="entry name" value="SCP"/>
    <property type="match status" value="1"/>
</dbReference>
<dbReference type="InterPro" id="IPR001283">
    <property type="entry name" value="CRISP-related"/>
</dbReference>
<keyword evidence="1" id="KW-0732">Signal</keyword>
<dbReference type="Pfam" id="PF00188">
    <property type="entry name" value="CAP"/>
    <property type="match status" value="1"/>
</dbReference>
<sequence length="230" mass="26189">MASHRHILLVSLVFLSSISLALTFDPVVNVNKVHDSGLDPGAINLLLDLHNSYRRDEKHANDMFRLEWSKALEQEAAKWVSQCDFQHHSDPEWGENLFRSIHHSGVEDAIESGMRAWHLERYNIYDREEGLDCCTRTKDTCCSFSQIIWGSSRFVGCAIRSCDVLRGKTAQDDYTDAVFMACYYYPRGNVLTQQPYQQGGGRCSNCTEAAPDCDRGLCYYDTTRCQAIPE</sequence>
<dbReference type="Proteomes" id="UP000694888">
    <property type="component" value="Unplaced"/>
</dbReference>